<dbReference type="SUPFAM" id="SSF54637">
    <property type="entry name" value="Thioesterase/thiol ester dehydrase-isomerase"/>
    <property type="match status" value="1"/>
</dbReference>
<gene>
    <name evidence="1" type="ORF">RSO01_00480</name>
</gene>
<evidence type="ECO:0008006" key="3">
    <source>
        <dbReference type="Google" id="ProtNLM"/>
    </source>
</evidence>
<protein>
    <recommendedName>
        <fullName evidence="3">Thioesterase domain-containing protein</fullName>
    </recommendedName>
</protein>
<accession>A0A512N1M5</accession>
<dbReference type="Gene3D" id="3.10.129.10">
    <property type="entry name" value="Hotdog Thioesterase"/>
    <property type="match status" value="1"/>
</dbReference>
<dbReference type="Proteomes" id="UP000321058">
    <property type="component" value="Unassembled WGS sequence"/>
</dbReference>
<dbReference type="EMBL" id="BKAJ01000003">
    <property type="protein sequence ID" value="GEP52882.1"/>
    <property type="molecule type" value="Genomic_DNA"/>
</dbReference>
<dbReference type="RefSeq" id="WP_147144972.1">
    <property type="nucleotide sequence ID" value="NZ_BKAJ01000003.1"/>
</dbReference>
<dbReference type="CDD" id="cd03440">
    <property type="entry name" value="hot_dog"/>
    <property type="match status" value="1"/>
</dbReference>
<keyword evidence="2" id="KW-1185">Reference proteome</keyword>
<comment type="caution">
    <text evidence="1">The sequence shown here is derived from an EMBL/GenBank/DDBJ whole genome shotgun (WGS) entry which is preliminary data.</text>
</comment>
<proteinExistence type="predicted"/>
<organism evidence="1 2">
    <name type="scientific">Reyranella soli</name>
    <dbReference type="NCBI Taxonomy" id="1230389"/>
    <lineage>
        <taxon>Bacteria</taxon>
        <taxon>Pseudomonadati</taxon>
        <taxon>Pseudomonadota</taxon>
        <taxon>Alphaproteobacteria</taxon>
        <taxon>Hyphomicrobiales</taxon>
        <taxon>Reyranellaceae</taxon>
        <taxon>Reyranella</taxon>
    </lineage>
</organism>
<dbReference type="OrthoDB" id="5495835at2"/>
<sequence>MDDTLIIEPRFNGPRLSGNGGYVGGVMAGRFTQAFGGDGTVEITLRAPIPIDRALQVVRDSEALLLRDGDTLICEARAGSVAHLKPPPAPTDWDDVLRRAKTGGSPEDSDFTWCVVCGRKRGEGDGLRVFGTSGPQPGYSLSCYLPHANHADDAGRIRPEFVWGTLDCPGAFAVQDIDDMRPAVTGRMTAKVIEPPKVGERCAVVGWKIGEDGRKLYSGTALYTEAGRLCAVGTCTWIVLKD</sequence>
<evidence type="ECO:0000313" key="1">
    <source>
        <dbReference type="EMBL" id="GEP52882.1"/>
    </source>
</evidence>
<dbReference type="AlphaFoldDB" id="A0A512N1M5"/>
<dbReference type="InterPro" id="IPR029069">
    <property type="entry name" value="HotDog_dom_sf"/>
</dbReference>
<evidence type="ECO:0000313" key="2">
    <source>
        <dbReference type="Proteomes" id="UP000321058"/>
    </source>
</evidence>
<reference evidence="1 2" key="1">
    <citation type="submission" date="2019-07" db="EMBL/GenBank/DDBJ databases">
        <title>Whole genome shotgun sequence of Reyranella soli NBRC 108950.</title>
        <authorList>
            <person name="Hosoyama A."/>
            <person name="Uohara A."/>
            <person name="Ohji S."/>
            <person name="Ichikawa N."/>
        </authorList>
    </citation>
    <scope>NUCLEOTIDE SEQUENCE [LARGE SCALE GENOMIC DNA]</scope>
    <source>
        <strain evidence="1 2">NBRC 108950</strain>
    </source>
</reference>
<name>A0A512N1M5_9HYPH</name>